<evidence type="ECO:0000313" key="2">
    <source>
        <dbReference type="Proteomes" id="UP001565368"/>
    </source>
</evidence>
<keyword evidence="2" id="KW-1185">Reference proteome</keyword>
<name>A0ABR3PWJ7_9TREE</name>
<reference evidence="1 2" key="1">
    <citation type="submission" date="2023-08" db="EMBL/GenBank/DDBJ databases">
        <title>Annotated Genome Sequence of Vanrija albida AlHP1.</title>
        <authorList>
            <person name="Herzog R."/>
        </authorList>
    </citation>
    <scope>NUCLEOTIDE SEQUENCE [LARGE SCALE GENOMIC DNA]</scope>
    <source>
        <strain evidence="1 2">AlHP1</strain>
    </source>
</reference>
<dbReference type="RefSeq" id="XP_069206451.1">
    <property type="nucleotide sequence ID" value="XM_069356610.1"/>
</dbReference>
<dbReference type="GeneID" id="95989254"/>
<organism evidence="1 2">
    <name type="scientific">Vanrija albida</name>
    <dbReference type="NCBI Taxonomy" id="181172"/>
    <lineage>
        <taxon>Eukaryota</taxon>
        <taxon>Fungi</taxon>
        <taxon>Dikarya</taxon>
        <taxon>Basidiomycota</taxon>
        <taxon>Agaricomycotina</taxon>
        <taxon>Tremellomycetes</taxon>
        <taxon>Trichosporonales</taxon>
        <taxon>Trichosporonaceae</taxon>
        <taxon>Vanrija</taxon>
    </lineage>
</organism>
<proteinExistence type="predicted"/>
<protein>
    <submittedName>
        <fullName evidence="1">Uncharacterized protein</fullName>
    </submittedName>
</protein>
<dbReference type="Proteomes" id="UP001565368">
    <property type="component" value="Unassembled WGS sequence"/>
</dbReference>
<comment type="caution">
    <text evidence="1">The sequence shown here is derived from an EMBL/GenBank/DDBJ whole genome shotgun (WGS) entry which is preliminary data.</text>
</comment>
<gene>
    <name evidence="1" type="ORF">Q8F55_008211</name>
</gene>
<evidence type="ECO:0000313" key="1">
    <source>
        <dbReference type="EMBL" id="KAL1406507.1"/>
    </source>
</evidence>
<accession>A0ABR3PWJ7</accession>
<sequence length="176" mass="18473">MMTQIEFRGARISVSPQLDATDAQIGAVETQYDVERQLKTRLAAAAPRFAAAVLSAYVEHKYAKGKDAPGVAHKLETLETKMPQFAVTFRSVRRAYRLGPSRVLGASDAREAVVRAGEEGSPPAYARVDPDPASAVAVAALADAAGAALGDLLAEDQCPPWSPAAVAGRDAPPAFT</sequence>
<dbReference type="EMBL" id="JBBXJM010000006">
    <property type="protein sequence ID" value="KAL1406507.1"/>
    <property type="molecule type" value="Genomic_DNA"/>
</dbReference>